<evidence type="ECO:0000256" key="5">
    <source>
        <dbReference type="PROSITE-ProRule" id="PRU00042"/>
    </source>
</evidence>
<feature type="compositionally biased region" description="Basic and acidic residues" evidence="6">
    <location>
        <begin position="492"/>
        <end position="503"/>
    </location>
</feature>
<accession>A0AAD7Y3L1</accession>
<dbReference type="InterPro" id="IPR041661">
    <property type="entry name" value="ZN622/Rei1/Reh1_Znf-C2H2"/>
</dbReference>
<dbReference type="PANTHER" id="PTHR13267">
    <property type="entry name" value="ZINC FINGER PROTEIN 277"/>
    <property type="match status" value="1"/>
</dbReference>
<evidence type="ECO:0000259" key="7">
    <source>
        <dbReference type="PROSITE" id="PS50157"/>
    </source>
</evidence>
<dbReference type="GeneID" id="83208769"/>
<feature type="domain" description="C2H2-type" evidence="7">
    <location>
        <begin position="272"/>
        <end position="301"/>
    </location>
</feature>
<keyword evidence="2 5" id="KW-0863">Zinc-finger</keyword>
<feature type="compositionally biased region" description="Acidic residues" evidence="6">
    <location>
        <begin position="81"/>
        <end position="99"/>
    </location>
</feature>
<dbReference type="Pfam" id="PF12756">
    <property type="entry name" value="zf-C2H2_2"/>
    <property type="match status" value="2"/>
</dbReference>
<dbReference type="GO" id="GO:0008270">
    <property type="term" value="F:zinc ion binding"/>
    <property type="evidence" value="ECO:0007669"/>
    <property type="project" value="UniProtKB-KW"/>
</dbReference>
<evidence type="ECO:0000256" key="6">
    <source>
        <dbReference type="SAM" id="MobiDB-lite"/>
    </source>
</evidence>
<evidence type="ECO:0000256" key="3">
    <source>
        <dbReference type="ARBA" id="ARBA00022833"/>
    </source>
</evidence>
<dbReference type="SMART" id="SM00355">
    <property type="entry name" value="ZnF_C2H2"/>
    <property type="match status" value="3"/>
</dbReference>
<proteinExistence type="inferred from homology"/>
<feature type="compositionally biased region" description="Acidic residues" evidence="6">
    <location>
        <begin position="462"/>
        <end position="473"/>
    </location>
</feature>
<sequence>MEDSGEWCTVPTKGNHHDNKNKAHRPANGKSKGNNSARKARSTRKQSTTKINNPRSSPPTTTTTTTTATTAQSNPYHLPEDNEDDDEGSSEEEEQEEEAVVPPYHTTILSVCPLKDCPANEPFLDTTSLVKHLRSEHNLVFKDLHHMYIALDPYLRRWAKELETKPIEEIACLDDFDAKVYIIDPRYCPLDKEIRDEMQRAKLDEVLKTQQRERDHDAKVPRKCLFCKVICDNRAILFKHMFSEHNFNIGLPDNLVNVNEFLDMLESKLSKLQCLYCEKIFTNAPVLRKHMRKKKHFKIAPRNRQYDRFYVINYLEPGKNWESFEHDNYESDDDKRDESWADWEEEEAEPTMCLFDNDVFPSPEETLQHMKTAHGFDLSRIRKEHGLDFYKTVVLLNYIRHQSSLDKCFVCGHVVEDLSLLAKHMEEKKCFQQRIDKDADFWKDPKYLLPTYENDPILTGFEGDEGEEDEQDEQEKKPEQEQGTPSIPTSDTDNKKEASTTSA</sequence>
<dbReference type="InterPro" id="IPR040048">
    <property type="entry name" value="ZNF277"/>
</dbReference>
<feature type="region of interest" description="Disordered" evidence="6">
    <location>
        <begin position="1"/>
        <end position="103"/>
    </location>
</feature>
<protein>
    <recommendedName>
        <fullName evidence="7">C2H2-type domain-containing protein</fullName>
    </recommendedName>
</protein>
<evidence type="ECO:0000256" key="2">
    <source>
        <dbReference type="ARBA" id="ARBA00022771"/>
    </source>
</evidence>
<feature type="region of interest" description="Disordered" evidence="6">
    <location>
        <begin position="453"/>
        <end position="503"/>
    </location>
</feature>
<dbReference type="PROSITE" id="PS50157">
    <property type="entry name" value="ZINC_FINGER_C2H2_2"/>
    <property type="match status" value="1"/>
</dbReference>
<dbReference type="EMBL" id="JARTCD010000003">
    <property type="protein sequence ID" value="KAJ8663174.1"/>
    <property type="molecule type" value="Genomic_DNA"/>
</dbReference>
<evidence type="ECO:0000313" key="9">
    <source>
        <dbReference type="Proteomes" id="UP001234581"/>
    </source>
</evidence>
<gene>
    <name evidence="8" type="ORF">O0I10_001351</name>
</gene>
<comment type="caution">
    <text evidence="8">The sequence shown here is derived from an EMBL/GenBank/DDBJ whole genome shotgun (WGS) entry which is preliminary data.</text>
</comment>
<dbReference type="SUPFAM" id="SSF57667">
    <property type="entry name" value="beta-beta-alpha zinc fingers"/>
    <property type="match status" value="2"/>
</dbReference>
<organism evidence="8 9">
    <name type="scientific">Lichtheimia ornata</name>
    <dbReference type="NCBI Taxonomy" id="688661"/>
    <lineage>
        <taxon>Eukaryota</taxon>
        <taxon>Fungi</taxon>
        <taxon>Fungi incertae sedis</taxon>
        <taxon>Mucoromycota</taxon>
        <taxon>Mucoromycotina</taxon>
        <taxon>Mucoromycetes</taxon>
        <taxon>Mucorales</taxon>
        <taxon>Lichtheimiaceae</taxon>
        <taxon>Lichtheimia</taxon>
    </lineage>
</organism>
<evidence type="ECO:0000313" key="8">
    <source>
        <dbReference type="EMBL" id="KAJ8663174.1"/>
    </source>
</evidence>
<keyword evidence="1" id="KW-0479">Metal-binding</keyword>
<name>A0AAD7Y3L1_9FUNG</name>
<feature type="compositionally biased region" description="Low complexity" evidence="6">
    <location>
        <begin position="60"/>
        <end position="71"/>
    </location>
</feature>
<evidence type="ECO:0000256" key="4">
    <source>
        <dbReference type="ARBA" id="ARBA00034119"/>
    </source>
</evidence>
<keyword evidence="9" id="KW-1185">Reference proteome</keyword>
<dbReference type="RefSeq" id="XP_058348086.1">
    <property type="nucleotide sequence ID" value="XM_058481448.1"/>
</dbReference>
<comment type="similarity">
    <text evidence="4">Belongs to the ZNF277 family.</text>
</comment>
<keyword evidence="3" id="KW-0862">Zinc</keyword>
<dbReference type="InterPro" id="IPR036236">
    <property type="entry name" value="Znf_C2H2_sf"/>
</dbReference>
<dbReference type="PANTHER" id="PTHR13267:SF3">
    <property type="entry name" value="ZINC FINGER PROTEIN 277"/>
    <property type="match status" value="1"/>
</dbReference>
<evidence type="ECO:0000256" key="1">
    <source>
        <dbReference type="ARBA" id="ARBA00022723"/>
    </source>
</evidence>
<dbReference type="PROSITE" id="PS00028">
    <property type="entry name" value="ZINC_FINGER_C2H2_1"/>
    <property type="match status" value="1"/>
</dbReference>
<reference evidence="8 9" key="1">
    <citation type="submission" date="2023-03" db="EMBL/GenBank/DDBJ databases">
        <title>Genome sequence of Lichtheimia ornata CBS 291.66.</title>
        <authorList>
            <person name="Mohabir J.T."/>
            <person name="Shea T.P."/>
            <person name="Kurbessoian T."/>
            <person name="Berby B."/>
            <person name="Fontaine J."/>
            <person name="Livny J."/>
            <person name="Gnirke A."/>
            <person name="Stajich J.E."/>
            <person name="Cuomo C.A."/>
        </authorList>
    </citation>
    <scope>NUCLEOTIDE SEQUENCE [LARGE SCALE GENOMIC DNA]</scope>
    <source>
        <strain evidence="8">CBS 291.66</strain>
    </source>
</reference>
<dbReference type="AlphaFoldDB" id="A0AAD7Y3L1"/>
<dbReference type="InterPro" id="IPR013087">
    <property type="entry name" value="Znf_C2H2_type"/>
</dbReference>
<feature type="compositionally biased region" description="Polar residues" evidence="6">
    <location>
        <begin position="45"/>
        <end position="59"/>
    </location>
</feature>
<dbReference type="Proteomes" id="UP001234581">
    <property type="component" value="Unassembled WGS sequence"/>
</dbReference>